<sequence>MLATIFWTIYIGLLGTAALGFLIKGKYKTTLSKIDFAVSVITWIGLFGFVTDTQIWTPIIWKLVFVGGLAWEIIYGIFLNDYYGEDPEEEVPLTVTIIFFIVFVGPLYYGLYQYAY</sequence>
<keyword evidence="1" id="KW-0472">Membrane</keyword>
<keyword evidence="1" id="KW-0812">Transmembrane</keyword>
<protein>
    <submittedName>
        <fullName evidence="2">Uncharacterized protein</fullName>
    </submittedName>
</protein>
<evidence type="ECO:0000313" key="2">
    <source>
        <dbReference type="EMBL" id="RVT58304.1"/>
    </source>
</evidence>
<dbReference type="AlphaFoldDB" id="A0A3S2X644"/>
<evidence type="ECO:0000256" key="1">
    <source>
        <dbReference type="SAM" id="Phobius"/>
    </source>
</evidence>
<gene>
    <name evidence="2" type="ORF">EM808_22585</name>
</gene>
<dbReference type="RefSeq" id="WP_127741037.1">
    <property type="nucleotide sequence ID" value="NZ_CAJCKN010000156.1"/>
</dbReference>
<feature type="transmembrane region" description="Helical" evidence="1">
    <location>
        <begin position="59"/>
        <end position="79"/>
    </location>
</feature>
<organism evidence="2 3">
    <name type="scientific">Niallia taxi</name>
    <dbReference type="NCBI Taxonomy" id="2499688"/>
    <lineage>
        <taxon>Bacteria</taxon>
        <taxon>Bacillati</taxon>
        <taxon>Bacillota</taxon>
        <taxon>Bacilli</taxon>
        <taxon>Bacillales</taxon>
        <taxon>Bacillaceae</taxon>
        <taxon>Niallia</taxon>
    </lineage>
</organism>
<keyword evidence="1" id="KW-1133">Transmembrane helix</keyword>
<dbReference type="GeneID" id="87617466"/>
<feature type="transmembrane region" description="Helical" evidence="1">
    <location>
        <begin position="6"/>
        <end position="23"/>
    </location>
</feature>
<proteinExistence type="predicted"/>
<reference evidence="2 3" key="1">
    <citation type="submission" date="2019-01" db="EMBL/GenBank/DDBJ databases">
        <title>Bacillus sp. M5HDSG1-1, whole genome shotgun sequence.</title>
        <authorList>
            <person name="Tuo L."/>
        </authorList>
    </citation>
    <scope>NUCLEOTIDE SEQUENCE [LARGE SCALE GENOMIC DNA]</scope>
    <source>
        <strain evidence="2 3">M5HDSG1-1</strain>
    </source>
</reference>
<feature type="transmembrane region" description="Helical" evidence="1">
    <location>
        <begin position="91"/>
        <end position="111"/>
    </location>
</feature>
<name>A0A3S2X644_9BACI</name>
<keyword evidence="3" id="KW-1185">Reference proteome</keyword>
<dbReference type="EMBL" id="RZTZ01000013">
    <property type="protein sequence ID" value="RVT58304.1"/>
    <property type="molecule type" value="Genomic_DNA"/>
</dbReference>
<accession>A0A3S2X644</accession>
<evidence type="ECO:0000313" key="3">
    <source>
        <dbReference type="Proteomes" id="UP000288024"/>
    </source>
</evidence>
<comment type="caution">
    <text evidence="2">The sequence shown here is derived from an EMBL/GenBank/DDBJ whole genome shotgun (WGS) entry which is preliminary data.</text>
</comment>
<dbReference type="Proteomes" id="UP000288024">
    <property type="component" value="Unassembled WGS sequence"/>
</dbReference>
<feature type="transmembrane region" description="Helical" evidence="1">
    <location>
        <begin position="35"/>
        <end position="53"/>
    </location>
</feature>